<dbReference type="Pfam" id="PF13472">
    <property type="entry name" value="Lipase_GDSL_2"/>
    <property type="match status" value="1"/>
</dbReference>
<dbReference type="InterPro" id="IPR013830">
    <property type="entry name" value="SGNH_hydro"/>
</dbReference>
<keyword evidence="1" id="KW-0732">Signal</keyword>
<keyword evidence="4" id="KW-1185">Reference proteome</keyword>
<evidence type="ECO:0000313" key="4">
    <source>
        <dbReference type="Proteomes" id="UP000058446"/>
    </source>
</evidence>
<name>A0A0K2H3Y7_9CORY</name>
<protein>
    <recommendedName>
        <fullName evidence="2">SGNH hydrolase-type esterase domain-containing protein</fullName>
    </recommendedName>
</protein>
<proteinExistence type="predicted"/>
<dbReference type="Proteomes" id="UP000058446">
    <property type="component" value="Chromosome"/>
</dbReference>
<dbReference type="STRING" id="1408189.CLAC_12290"/>
<sequence length="299" mass="31179">MKNRTRTASIALAAVFSASALIQAGGQAAPEASAATEQGSIVLLGDSVLANPAYAQILTKGFGPVPGLAASPGTESVQAPMNSEYLPNCAHSENTVGATLQSRGHEVYDFTCAGAGILKKQDRIEDLNEQVDELVAQGRVSDNSRVFINIGFNDVASPENLPASKDADYVAQVSEQIDKIRSIAPGAKISMVTYPVIAEGPLGLVCPLRVAPDSKMPMTIPAFPVKLAEDRLEARARQVAEAKGLGVVDARAASAGKNSCGPDAERWVAAGIDVPAENEIYFHLTDVGINGVADLIEQA</sequence>
<gene>
    <name evidence="3" type="ORF">CLAC_12290</name>
</gene>
<reference evidence="3 4" key="1">
    <citation type="submission" date="2013-10" db="EMBL/GenBank/DDBJ databases">
        <title>Complete genome sequence of Corynebacterium lactis DSM 45799(T), isolated from raw cow milk.</title>
        <authorList>
            <person name="Ruckert C."/>
            <person name="Albersmeier A."/>
            <person name="Lipski A."/>
            <person name="Kalinowski J."/>
        </authorList>
    </citation>
    <scope>NUCLEOTIDE SEQUENCE [LARGE SCALE GENOMIC DNA]</scope>
    <source>
        <strain evidence="3 4">RW2-5</strain>
    </source>
</reference>
<feature type="domain" description="SGNH hydrolase-type esterase" evidence="2">
    <location>
        <begin position="88"/>
        <end position="288"/>
    </location>
</feature>
<dbReference type="Gene3D" id="3.40.50.1110">
    <property type="entry name" value="SGNH hydrolase"/>
    <property type="match status" value="1"/>
</dbReference>
<dbReference type="EMBL" id="CP006841">
    <property type="protein sequence ID" value="ALA68745.1"/>
    <property type="molecule type" value="Genomic_DNA"/>
</dbReference>
<dbReference type="OrthoDB" id="4529562at2"/>
<dbReference type="PATRIC" id="fig|1408189.4.peg.2475"/>
<evidence type="ECO:0000259" key="2">
    <source>
        <dbReference type="Pfam" id="PF13472"/>
    </source>
</evidence>
<dbReference type="SUPFAM" id="SSF52266">
    <property type="entry name" value="SGNH hydrolase"/>
    <property type="match status" value="1"/>
</dbReference>
<accession>A0A0K2H3Y7</accession>
<dbReference type="KEGG" id="clw:CLAC_12290"/>
<dbReference type="AlphaFoldDB" id="A0A0K2H3Y7"/>
<evidence type="ECO:0000256" key="1">
    <source>
        <dbReference type="SAM" id="SignalP"/>
    </source>
</evidence>
<organism evidence="3 4">
    <name type="scientific">Corynebacterium lactis RW2-5</name>
    <dbReference type="NCBI Taxonomy" id="1408189"/>
    <lineage>
        <taxon>Bacteria</taxon>
        <taxon>Bacillati</taxon>
        <taxon>Actinomycetota</taxon>
        <taxon>Actinomycetes</taxon>
        <taxon>Mycobacteriales</taxon>
        <taxon>Corynebacteriaceae</taxon>
        <taxon>Corynebacterium</taxon>
    </lineage>
</organism>
<feature type="chain" id="PRO_5038380385" description="SGNH hydrolase-type esterase domain-containing protein" evidence="1">
    <location>
        <begin position="25"/>
        <end position="299"/>
    </location>
</feature>
<evidence type="ECO:0000313" key="3">
    <source>
        <dbReference type="EMBL" id="ALA68745.1"/>
    </source>
</evidence>
<dbReference type="RefSeq" id="WP_053413119.1">
    <property type="nucleotide sequence ID" value="NZ_CP006841.1"/>
</dbReference>
<feature type="signal peptide" evidence="1">
    <location>
        <begin position="1"/>
        <end position="24"/>
    </location>
</feature>
<dbReference type="InterPro" id="IPR036514">
    <property type="entry name" value="SGNH_hydro_sf"/>
</dbReference>